<keyword evidence="1" id="KW-0732">Signal</keyword>
<dbReference type="InterPro" id="IPR055353">
    <property type="entry name" value="DUF7619"/>
</dbReference>
<name>A0A7G5XCZ7_9BACT</name>
<evidence type="ECO:0000259" key="3">
    <source>
        <dbReference type="Pfam" id="PF24595"/>
    </source>
</evidence>
<protein>
    <submittedName>
        <fullName evidence="4">T9SS type A sorting domain-containing protein</fullName>
    </submittedName>
</protein>
<dbReference type="Gene3D" id="2.60.40.740">
    <property type="match status" value="1"/>
</dbReference>
<accession>A0A7G5XCZ7</accession>
<feature type="chain" id="PRO_5028915226" evidence="1">
    <location>
        <begin position="27"/>
        <end position="924"/>
    </location>
</feature>
<sequence length="924" mass="103488">MITFKKQLFFLLFLFCISFVAGQAQQRPFFGRTGKPVKRTTQNKPVFDARVTGTDSIGFGGEPGVVWERKLSELFPGGTDYYLTGNRQLVDGNFITSGLLSDSKDSLHNVFVKFSKDGNVLLKYIVPDEYSIYQFSVFPSLDSGWLTVRDRDSVINSFPQLVYRILSKYNKNGVKEWEQKIANGFSDYEQVIATEDKGYLVAYYLRDTILNLNCNNNYLRAQFHRIFLTKIDQSGNVQWRKSVFRQPGFFFTESSALNFVKVNTEFFIVGGFANMNADSSDCWNMANMDDDIFVAKIDSSGNELSFKKYGGSKDELLWYNAVIKNPKDFGIILVANTRSSNRDLSGVKTDTSYLDSWILKLDSAGVIKFNKVFDIYPNNDDYNIMGAQLNDTSYIMSTFGLVGNTDDNVISKVNSNGSIVWKRNISNGFVYELNLADQEIIYTKYLSEETEGFFGRLGTIASITGSVYYDFNKNNIKDTNEPYANKFLVTSEKTGYSRSSVSTNGWFRNDVDTGSYKTTVKLNNDYYVSVPAEKQTIFATLFQSDTVHFALQPVAGKRDLSISLIPLTPARPGFNAKYKLTFRNNGTDTVPNGGILLIKDPKVTLVSSAPAAGLVTGDSLLWMYAGLKPFDSYSVDIEVKLAAPPTLNNGDTLRYKAFINSTTGSAAAVDLTPLDDTVHLAQVVVGSYDPNDKQENVAGKIPLAKIVSGENIQYVVRFQNTGTDTAFTVRITDTLDAKLNWNSLQMINASHPYKMTVVDGNTISWTFPNINLPDSNVNEPLSHGYIAFRIKAKSNLTSGEYFQNKASIYFDYNLPVLTNTAVTVVSNALITNVRDFVNKDMQIVAMPNPSSGSLYLKLSGKLTGRFEYSVIDLYGRVFQTKSIERNNVQDSQLIPLQVNNLSAGVYYIVLRQKVKVWQQKIILH</sequence>
<evidence type="ECO:0000256" key="1">
    <source>
        <dbReference type="SAM" id="SignalP"/>
    </source>
</evidence>
<gene>
    <name evidence="4" type="ORF">H4075_14840</name>
</gene>
<keyword evidence="5" id="KW-1185">Reference proteome</keyword>
<dbReference type="PANTHER" id="PTHR42754">
    <property type="entry name" value="ENDOGLUCANASE"/>
    <property type="match status" value="1"/>
</dbReference>
<dbReference type="NCBIfam" id="TIGR04183">
    <property type="entry name" value="Por_Secre_tail"/>
    <property type="match status" value="1"/>
</dbReference>
<evidence type="ECO:0000259" key="2">
    <source>
        <dbReference type="Pfam" id="PF18962"/>
    </source>
</evidence>
<organism evidence="4 5">
    <name type="scientific">Lacibacter sediminis</name>
    <dbReference type="NCBI Taxonomy" id="2760713"/>
    <lineage>
        <taxon>Bacteria</taxon>
        <taxon>Pseudomonadati</taxon>
        <taxon>Bacteroidota</taxon>
        <taxon>Chitinophagia</taxon>
        <taxon>Chitinophagales</taxon>
        <taxon>Chitinophagaceae</taxon>
        <taxon>Lacibacter</taxon>
    </lineage>
</organism>
<dbReference type="Pfam" id="PF18962">
    <property type="entry name" value="Por_Secre_tail"/>
    <property type="match status" value="1"/>
</dbReference>
<dbReference type="AlphaFoldDB" id="A0A7G5XCZ7"/>
<dbReference type="Pfam" id="PF24595">
    <property type="entry name" value="DUF7619"/>
    <property type="match status" value="1"/>
</dbReference>
<feature type="domain" description="DUF7619" evidence="3">
    <location>
        <begin position="689"/>
        <end position="823"/>
    </location>
</feature>
<dbReference type="EMBL" id="CP060007">
    <property type="protein sequence ID" value="QNA43350.1"/>
    <property type="molecule type" value="Genomic_DNA"/>
</dbReference>
<dbReference type="RefSeq" id="WP_182801615.1">
    <property type="nucleotide sequence ID" value="NZ_CP060007.1"/>
</dbReference>
<dbReference type="KEGG" id="lacs:H4075_14840"/>
<dbReference type="NCBIfam" id="TIGR01451">
    <property type="entry name" value="B_ant_repeat"/>
    <property type="match status" value="1"/>
</dbReference>
<dbReference type="Proteomes" id="UP000515344">
    <property type="component" value="Chromosome"/>
</dbReference>
<feature type="signal peptide" evidence="1">
    <location>
        <begin position="1"/>
        <end position="26"/>
    </location>
</feature>
<dbReference type="PANTHER" id="PTHR42754:SF1">
    <property type="entry name" value="LIPOPROTEIN"/>
    <property type="match status" value="1"/>
</dbReference>
<dbReference type="InterPro" id="IPR047589">
    <property type="entry name" value="DUF11_rpt"/>
</dbReference>
<evidence type="ECO:0000313" key="4">
    <source>
        <dbReference type="EMBL" id="QNA43350.1"/>
    </source>
</evidence>
<feature type="domain" description="Secretion system C-terminal sorting" evidence="2">
    <location>
        <begin position="847"/>
        <end position="922"/>
    </location>
</feature>
<reference evidence="5" key="1">
    <citation type="submission" date="2020-08" db="EMBL/GenBank/DDBJ databases">
        <title>Lacibacter sp. S13-6-6 genome sequencing.</title>
        <authorList>
            <person name="Jin L."/>
        </authorList>
    </citation>
    <scope>NUCLEOTIDE SEQUENCE [LARGE SCALE GENOMIC DNA]</scope>
    <source>
        <strain evidence="5">S13-6-6</strain>
    </source>
</reference>
<evidence type="ECO:0000313" key="5">
    <source>
        <dbReference type="Proteomes" id="UP000515344"/>
    </source>
</evidence>
<dbReference type="InterPro" id="IPR026444">
    <property type="entry name" value="Secre_tail"/>
</dbReference>
<proteinExistence type="predicted"/>